<feature type="signal peptide" evidence="2">
    <location>
        <begin position="1"/>
        <end position="18"/>
    </location>
</feature>
<sequence>MKKLMALLMASLMTAGLAACSDDTSKEADTEKDTSAAETETAEKADSSKEQKSALLSYQSEVTKLIRSTEASFAEEGKDPAEAASAFEPGLDGIEIPEELGDYSADIEGASDSLVQYFTKKGELLKAGSEDLAEAEAFKEDYIADMTKVFEGVDISTPAFKGMFQ</sequence>
<name>A0A5D4REH4_9BACI</name>
<keyword evidence="2" id="KW-0732">Signal</keyword>
<feature type="region of interest" description="Disordered" evidence="1">
    <location>
        <begin position="20"/>
        <end position="53"/>
    </location>
</feature>
<organism evidence="3 4">
    <name type="scientific">Bacillus infantis</name>
    <dbReference type="NCBI Taxonomy" id="324767"/>
    <lineage>
        <taxon>Bacteria</taxon>
        <taxon>Bacillati</taxon>
        <taxon>Bacillota</taxon>
        <taxon>Bacilli</taxon>
        <taxon>Bacillales</taxon>
        <taxon>Bacillaceae</taxon>
        <taxon>Bacillus</taxon>
    </lineage>
</organism>
<dbReference type="PROSITE" id="PS51257">
    <property type="entry name" value="PROKAR_LIPOPROTEIN"/>
    <property type="match status" value="1"/>
</dbReference>
<reference evidence="3 4" key="1">
    <citation type="submission" date="2019-08" db="EMBL/GenBank/DDBJ databases">
        <title>Bacillus genomes from the desert of Cuatro Cienegas, Coahuila.</title>
        <authorList>
            <person name="Olmedo-Alvarez G."/>
        </authorList>
    </citation>
    <scope>NUCLEOTIDE SEQUENCE [LARGE SCALE GENOMIC DNA]</scope>
    <source>
        <strain evidence="3 4">CH446_14T</strain>
    </source>
</reference>
<dbReference type="AlphaFoldDB" id="A0A5D4REH4"/>
<evidence type="ECO:0000256" key="1">
    <source>
        <dbReference type="SAM" id="MobiDB-lite"/>
    </source>
</evidence>
<feature type="chain" id="PRO_5039151227" description="Lipoprotein" evidence="2">
    <location>
        <begin position="19"/>
        <end position="165"/>
    </location>
</feature>
<comment type="caution">
    <text evidence="3">The sequence shown here is derived from an EMBL/GenBank/DDBJ whole genome shotgun (WGS) entry which is preliminary data.</text>
</comment>
<accession>A0A5D4REH4</accession>
<dbReference type="Proteomes" id="UP000322139">
    <property type="component" value="Unassembled WGS sequence"/>
</dbReference>
<evidence type="ECO:0008006" key="5">
    <source>
        <dbReference type="Google" id="ProtNLM"/>
    </source>
</evidence>
<evidence type="ECO:0000256" key="2">
    <source>
        <dbReference type="SAM" id="SignalP"/>
    </source>
</evidence>
<evidence type="ECO:0000313" key="4">
    <source>
        <dbReference type="Proteomes" id="UP000322139"/>
    </source>
</evidence>
<feature type="region of interest" description="Disordered" evidence="1">
    <location>
        <begin position="71"/>
        <end position="91"/>
    </location>
</feature>
<proteinExistence type="predicted"/>
<gene>
    <name evidence="3" type="ORF">FZD51_13230</name>
</gene>
<feature type="compositionally biased region" description="Basic and acidic residues" evidence="1">
    <location>
        <begin position="23"/>
        <end position="52"/>
    </location>
</feature>
<protein>
    <recommendedName>
        <fullName evidence="5">Lipoprotein</fullName>
    </recommendedName>
</protein>
<evidence type="ECO:0000313" key="3">
    <source>
        <dbReference type="EMBL" id="TYS47882.1"/>
    </source>
</evidence>
<dbReference type="RefSeq" id="WP_148975201.1">
    <property type="nucleotide sequence ID" value="NZ_JBNIKU010000008.1"/>
</dbReference>
<dbReference type="EMBL" id="VTER01000006">
    <property type="protein sequence ID" value="TYS47882.1"/>
    <property type="molecule type" value="Genomic_DNA"/>
</dbReference>